<organism evidence="2 3">
    <name type="scientific">Alcanivorax profundi</name>
    <dbReference type="NCBI Taxonomy" id="2338368"/>
    <lineage>
        <taxon>Bacteria</taxon>
        <taxon>Pseudomonadati</taxon>
        <taxon>Pseudomonadota</taxon>
        <taxon>Gammaproteobacteria</taxon>
        <taxon>Oceanospirillales</taxon>
        <taxon>Alcanivoracaceae</taxon>
        <taxon>Alcanivorax</taxon>
    </lineage>
</organism>
<dbReference type="RefSeq" id="WP_119917952.1">
    <property type="nucleotide sequence ID" value="NZ_QYYA01000002.1"/>
</dbReference>
<reference evidence="2 3" key="1">
    <citation type="submission" date="2018-09" db="EMBL/GenBank/DDBJ databases">
        <title>Alcanivorax profundi sp. nov., isolated from 1000 m-depth seawater of the Mariana Trench.</title>
        <authorList>
            <person name="Liu J."/>
        </authorList>
    </citation>
    <scope>NUCLEOTIDE SEQUENCE [LARGE SCALE GENOMIC DNA]</scope>
    <source>
        <strain evidence="2 3">MTEO17</strain>
    </source>
</reference>
<dbReference type="AlphaFoldDB" id="A0A418Y042"/>
<keyword evidence="1" id="KW-0472">Membrane</keyword>
<evidence type="ECO:0000313" key="2">
    <source>
        <dbReference type="EMBL" id="RJG18635.1"/>
    </source>
</evidence>
<feature type="transmembrane region" description="Helical" evidence="1">
    <location>
        <begin position="6"/>
        <end position="30"/>
    </location>
</feature>
<sequence>MTGAEITGLVASIVSLIIGGFAIWLSVTFYRMSNKSSQELEKASSNINSTVDRLEVLFDKLYSDTFNMMKDTVTDMRNHVWKTSTFKEGTEKTEIEESFDELKKELNEKIESLIASQGSASNRLDGFAKQVESLISETIDKSAKERAEKSWEEKEQLIINAIRKRGPLTEGQLRKITGLPEHDTTSLIFILGREQRLDWDGAPDSFSSGTKFSLGDNA</sequence>
<comment type="caution">
    <text evidence="2">The sequence shown here is derived from an EMBL/GenBank/DDBJ whole genome shotgun (WGS) entry which is preliminary data.</text>
</comment>
<proteinExistence type="predicted"/>
<accession>A0A418Y042</accession>
<gene>
    <name evidence="2" type="ORF">D4A39_09240</name>
</gene>
<keyword evidence="1" id="KW-0812">Transmembrane</keyword>
<dbReference type="EMBL" id="QYYA01000002">
    <property type="protein sequence ID" value="RJG18635.1"/>
    <property type="molecule type" value="Genomic_DNA"/>
</dbReference>
<keyword evidence="3" id="KW-1185">Reference proteome</keyword>
<protein>
    <submittedName>
        <fullName evidence="2">Uncharacterized protein</fullName>
    </submittedName>
</protein>
<name>A0A418Y042_9GAMM</name>
<keyword evidence="1" id="KW-1133">Transmembrane helix</keyword>
<dbReference type="OrthoDB" id="7068450at2"/>
<evidence type="ECO:0000256" key="1">
    <source>
        <dbReference type="SAM" id="Phobius"/>
    </source>
</evidence>
<evidence type="ECO:0000313" key="3">
    <source>
        <dbReference type="Proteomes" id="UP000283734"/>
    </source>
</evidence>
<dbReference type="Proteomes" id="UP000283734">
    <property type="component" value="Unassembled WGS sequence"/>
</dbReference>